<reference evidence="2 3" key="1">
    <citation type="submission" date="2020-08" db="EMBL/GenBank/DDBJ databases">
        <title>A Genomic Blueprint of the Chicken Gut Microbiome.</title>
        <authorList>
            <person name="Gilroy R."/>
            <person name="Ravi A."/>
            <person name="Getino M."/>
            <person name="Pursley I."/>
            <person name="Horton D.L."/>
            <person name="Alikhan N.-F."/>
            <person name="Baker D."/>
            <person name="Gharbi K."/>
            <person name="Hall N."/>
            <person name="Watson M."/>
            <person name="Adriaenssens E.M."/>
            <person name="Foster-Nyarko E."/>
            <person name="Jarju S."/>
            <person name="Secka A."/>
            <person name="Antonio M."/>
            <person name="Oren A."/>
            <person name="Chaudhuri R."/>
            <person name="La Ragione R.M."/>
            <person name="Hildebrand F."/>
            <person name="Pallen M.J."/>
        </authorList>
    </citation>
    <scope>NUCLEOTIDE SEQUENCE [LARGE SCALE GENOMIC DNA]</scope>
    <source>
        <strain evidence="2 3">Sa1YUN3</strain>
    </source>
</reference>
<feature type="transmembrane region" description="Helical" evidence="1">
    <location>
        <begin position="55"/>
        <end position="73"/>
    </location>
</feature>
<dbReference type="RefSeq" id="WP_191710958.1">
    <property type="nucleotide sequence ID" value="NZ_JACSPQ010000060.1"/>
</dbReference>
<evidence type="ECO:0008006" key="4">
    <source>
        <dbReference type="Google" id="ProtNLM"/>
    </source>
</evidence>
<dbReference type="Proteomes" id="UP000616346">
    <property type="component" value="Unassembled WGS sequence"/>
</dbReference>
<gene>
    <name evidence="2" type="ORF">H9626_14650</name>
</gene>
<sequence>MKEEKKLQERCGKQNPFSVPEGYFEGFADRIMEQLPERESREVPPITTWQRIKPWIYMAAMFCGLMLSVRMFVGEKASTDNDTTEASELADEYIDGIINQTMMDDYTLYQYLTDANAEIYK</sequence>
<evidence type="ECO:0000256" key="1">
    <source>
        <dbReference type="SAM" id="Phobius"/>
    </source>
</evidence>
<keyword evidence="1" id="KW-0812">Transmembrane</keyword>
<name>A0ABR8VF61_9BACT</name>
<organism evidence="2 3">
    <name type="scientific">Phocaeicola faecium</name>
    <dbReference type="NCBI Taxonomy" id="2762213"/>
    <lineage>
        <taxon>Bacteria</taxon>
        <taxon>Pseudomonadati</taxon>
        <taxon>Bacteroidota</taxon>
        <taxon>Bacteroidia</taxon>
        <taxon>Bacteroidales</taxon>
        <taxon>Bacteroidaceae</taxon>
        <taxon>Phocaeicola</taxon>
    </lineage>
</organism>
<keyword evidence="1" id="KW-1133">Transmembrane helix</keyword>
<dbReference type="EMBL" id="JACSPQ010000060">
    <property type="protein sequence ID" value="MBD8003421.1"/>
    <property type="molecule type" value="Genomic_DNA"/>
</dbReference>
<accession>A0ABR8VF61</accession>
<evidence type="ECO:0000313" key="2">
    <source>
        <dbReference type="EMBL" id="MBD8003421.1"/>
    </source>
</evidence>
<proteinExistence type="predicted"/>
<keyword evidence="3" id="KW-1185">Reference proteome</keyword>
<keyword evidence="1" id="KW-0472">Membrane</keyword>
<evidence type="ECO:0000313" key="3">
    <source>
        <dbReference type="Proteomes" id="UP000616346"/>
    </source>
</evidence>
<protein>
    <recommendedName>
        <fullName evidence="4">DUF3989 domain-containing protein</fullName>
    </recommendedName>
</protein>
<comment type="caution">
    <text evidence="2">The sequence shown here is derived from an EMBL/GenBank/DDBJ whole genome shotgun (WGS) entry which is preliminary data.</text>
</comment>